<evidence type="ECO:0000259" key="6">
    <source>
        <dbReference type="SMART" id="SM01019"/>
    </source>
</evidence>
<dbReference type="Proteomes" id="UP000287651">
    <property type="component" value="Unassembled WGS sequence"/>
</dbReference>
<name>A0A426YGP5_ENSVE</name>
<protein>
    <recommendedName>
        <fullName evidence="6">TF-B3 domain-containing protein</fullName>
    </recommendedName>
</protein>
<proteinExistence type="predicted"/>
<keyword evidence="5" id="KW-0539">Nucleus</keyword>
<evidence type="ECO:0000256" key="2">
    <source>
        <dbReference type="ARBA" id="ARBA00023015"/>
    </source>
</evidence>
<reference evidence="7 8" key="1">
    <citation type="journal article" date="2014" name="Agronomy (Basel)">
        <title>A Draft Genome Sequence for Ensete ventricosum, the Drought-Tolerant Tree Against Hunger.</title>
        <authorList>
            <person name="Harrison J."/>
            <person name="Moore K.A."/>
            <person name="Paszkiewicz K."/>
            <person name="Jones T."/>
            <person name="Grant M."/>
            <person name="Ambacheew D."/>
            <person name="Muzemil S."/>
            <person name="Studholme D.J."/>
        </authorList>
    </citation>
    <scope>NUCLEOTIDE SEQUENCE [LARGE SCALE GENOMIC DNA]</scope>
</reference>
<dbReference type="SMART" id="SM01019">
    <property type="entry name" value="B3"/>
    <property type="match status" value="1"/>
</dbReference>
<keyword evidence="4" id="KW-0804">Transcription</keyword>
<dbReference type="EMBL" id="AMZH03012548">
    <property type="protein sequence ID" value="RRT50830.1"/>
    <property type="molecule type" value="Genomic_DNA"/>
</dbReference>
<dbReference type="GO" id="GO:0003677">
    <property type="term" value="F:DNA binding"/>
    <property type="evidence" value="ECO:0007669"/>
    <property type="project" value="UniProtKB-KW"/>
</dbReference>
<gene>
    <name evidence="7" type="ORF">B296_00049767</name>
</gene>
<evidence type="ECO:0000256" key="5">
    <source>
        <dbReference type="ARBA" id="ARBA00023242"/>
    </source>
</evidence>
<feature type="domain" description="TF-B3" evidence="6">
    <location>
        <begin position="27"/>
        <end position="154"/>
    </location>
</feature>
<dbReference type="InterPro" id="IPR003340">
    <property type="entry name" value="B3_DNA-bd"/>
</dbReference>
<evidence type="ECO:0000256" key="3">
    <source>
        <dbReference type="ARBA" id="ARBA00023125"/>
    </source>
</evidence>
<dbReference type="AlphaFoldDB" id="A0A426YGP5"/>
<sequence>MILVLHLDLPRLFLTITSSNSVITPLFEKMLSASDAGRIGRLVLPKKCAEVSLPRVIWTSVAKQAYFPTISQPEGLPLKVQDASGKDWVFQFRYWPNNNSRMYVLEGVTPCIQAMQLQAGDTAPNLSVLCCFVAVTFSRIDPEGKLIMGFRKASCGSSEQVCW</sequence>
<evidence type="ECO:0000313" key="8">
    <source>
        <dbReference type="Proteomes" id="UP000287651"/>
    </source>
</evidence>
<dbReference type="Gene3D" id="2.40.330.10">
    <property type="entry name" value="DNA-binding pseudobarrel domain"/>
    <property type="match status" value="1"/>
</dbReference>
<dbReference type="Pfam" id="PF02362">
    <property type="entry name" value="B3"/>
    <property type="match status" value="1"/>
</dbReference>
<dbReference type="SUPFAM" id="SSF101936">
    <property type="entry name" value="DNA-binding pseudobarrel domain"/>
    <property type="match status" value="1"/>
</dbReference>
<organism evidence="7 8">
    <name type="scientific">Ensete ventricosum</name>
    <name type="common">Abyssinian banana</name>
    <name type="synonym">Musa ensete</name>
    <dbReference type="NCBI Taxonomy" id="4639"/>
    <lineage>
        <taxon>Eukaryota</taxon>
        <taxon>Viridiplantae</taxon>
        <taxon>Streptophyta</taxon>
        <taxon>Embryophyta</taxon>
        <taxon>Tracheophyta</taxon>
        <taxon>Spermatophyta</taxon>
        <taxon>Magnoliopsida</taxon>
        <taxon>Liliopsida</taxon>
        <taxon>Zingiberales</taxon>
        <taxon>Musaceae</taxon>
        <taxon>Ensete</taxon>
    </lineage>
</organism>
<dbReference type="GO" id="GO:0005634">
    <property type="term" value="C:nucleus"/>
    <property type="evidence" value="ECO:0007669"/>
    <property type="project" value="UniProtKB-SubCell"/>
</dbReference>
<dbReference type="PANTHER" id="PTHR46245">
    <property type="entry name" value="B3 DOMAIN-CONTAINING PROTEIN OS07G0563300"/>
    <property type="match status" value="1"/>
</dbReference>
<dbReference type="CDD" id="cd10017">
    <property type="entry name" value="B3_DNA"/>
    <property type="match status" value="1"/>
</dbReference>
<keyword evidence="2" id="KW-0805">Transcription regulation</keyword>
<dbReference type="InterPro" id="IPR015300">
    <property type="entry name" value="DNA-bd_pseudobarrel_sf"/>
</dbReference>
<comment type="subcellular location">
    <subcellularLocation>
        <location evidence="1">Nucleus</location>
    </subcellularLocation>
</comment>
<evidence type="ECO:0000256" key="4">
    <source>
        <dbReference type="ARBA" id="ARBA00023163"/>
    </source>
</evidence>
<accession>A0A426YGP5</accession>
<dbReference type="PANTHER" id="PTHR46245:SF10">
    <property type="entry name" value="B3 DOMAIN-CONTAINING TRANSCRIPTION FACTOR VAL3"/>
    <property type="match status" value="1"/>
</dbReference>
<comment type="caution">
    <text evidence="7">The sequence shown here is derived from an EMBL/GenBank/DDBJ whole genome shotgun (WGS) entry which is preliminary data.</text>
</comment>
<evidence type="ECO:0000313" key="7">
    <source>
        <dbReference type="EMBL" id="RRT50830.1"/>
    </source>
</evidence>
<evidence type="ECO:0000256" key="1">
    <source>
        <dbReference type="ARBA" id="ARBA00004123"/>
    </source>
</evidence>
<keyword evidence="3" id="KW-0238">DNA-binding</keyword>